<dbReference type="EMBL" id="BSDE01000004">
    <property type="protein sequence ID" value="GLH73720.1"/>
    <property type="molecule type" value="Genomic_DNA"/>
</dbReference>
<comment type="caution">
    <text evidence="1">The sequence shown here is derived from an EMBL/GenBank/DDBJ whole genome shotgun (WGS) entry which is preliminary data.</text>
</comment>
<gene>
    <name evidence="1" type="ORF">GETHLI_22220</name>
</gene>
<protein>
    <submittedName>
        <fullName evidence="1">Uncharacterized protein</fullName>
    </submittedName>
</protein>
<name>A0ABQ5QFV5_9BACT</name>
<organism evidence="1 2">
    <name type="scientific">Geothrix limicola</name>
    <dbReference type="NCBI Taxonomy" id="2927978"/>
    <lineage>
        <taxon>Bacteria</taxon>
        <taxon>Pseudomonadati</taxon>
        <taxon>Acidobacteriota</taxon>
        <taxon>Holophagae</taxon>
        <taxon>Holophagales</taxon>
        <taxon>Holophagaceae</taxon>
        <taxon>Geothrix</taxon>
    </lineage>
</organism>
<evidence type="ECO:0000313" key="2">
    <source>
        <dbReference type="Proteomes" id="UP001165069"/>
    </source>
</evidence>
<reference evidence="1 2" key="1">
    <citation type="journal article" date="2023" name="Antonie Van Leeuwenhoek">
        <title>Mesoterricola silvestris gen. nov., sp. nov., Mesoterricola sediminis sp. nov., Geothrix oryzae sp. nov., Geothrix edaphica sp. nov., Geothrix rubra sp. nov., and Geothrix limicola sp. nov., six novel members of Acidobacteriota isolated from soils.</title>
        <authorList>
            <person name="Itoh H."/>
            <person name="Sugisawa Y."/>
            <person name="Mise K."/>
            <person name="Xu Z."/>
            <person name="Kuniyasu M."/>
            <person name="Ushijima N."/>
            <person name="Kawano K."/>
            <person name="Kobayashi E."/>
            <person name="Shiratori Y."/>
            <person name="Masuda Y."/>
            <person name="Senoo K."/>
        </authorList>
    </citation>
    <scope>NUCLEOTIDE SEQUENCE [LARGE SCALE GENOMIC DNA]</scope>
    <source>
        <strain evidence="1 2">Red804</strain>
    </source>
</reference>
<accession>A0ABQ5QFV5</accession>
<evidence type="ECO:0000313" key="1">
    <source>
        <dbReference type="EMBL" id="GLH73720.1"/>
    </source>
</evidence>
<proteinExistence type="predicted"/>
<sequence length="564" mass="61538">MDTSPTWLDHLKLLAAAESVPPEAISREALDHLVAQGLILKDERPKQASLESRYAALQETHRQIVEAKGCVDRLQRRLAPKSRLAGLFPIGAPAGPKADDPDAVQLLSHLEVLRLQIRGVSASGDVVPHLDRILDYLVVEGRDCLDRLADTDREIDQAQKEILPGTQVEGLGYFRLTPAGEAALPEAPVMALLEGALQAAFGTGARGPSFPHFKEDPSALLTLLMSRMAAGDRPSSVVGEYEDLLTAFDRIPAFADLQPLRAKIGVLVRLLRAFREDPKKAYLWCNRDRLAAAAQRMRALLPPTVAASGWHLPYTADVFLVDGGVSGDETQAEHRIRLFEAVQRIQTEVLAEARVRDGQSFRLALVLAHAARVRNFSPGILMDRFVRQALDTVLEAARCAPYDLGDRGTTLLFGTHLAHAAGYSKTRLQGPLDAFAAIHARFRDEPASSRLSVQVLLHIFATLDRLERLGAPLPLEAYAGLFDRVRKHLHHHKAASRAFGTAQIKAGDEAALVSNLCAQVCFHGLALPEKNSYHPDAGLAGLYEDRIPGRPPLLGSPFGTLLLI</sequence>
<keyword evidence="2" id="KW-1185">Reference proteome</keyword>
<dbReference type="RefSeq" id="WP_285575239.1">
    <property type="nucleotide sequence ID" value="NZ_BSDE01000004.1"/>
</dbReference>
<dbReference type="Proteomes" id="UP001165069">
    <property type="component" value="Unassembled WGS sequence"/>
</dbReference>